<dbReference type="EMBL" id="CAJPDS010000077">
    <property type="protein sequence ID" value="CAF9934680.1"/>
    <property type="molecule type" value="Genomic_DNA"/>
</dbReference>
<keyword evidence="3" id="KW-1185">Reference proteome</keyword>
<sequence length="391" mass="43471">MANTNPVTPTVTTHGKRAIELYLHGLAVYAAYPERRSAEHMYEIKRVSEAFNEADHIAYTSNEAQRQWWITAHNAFCDVTCPAGATFDKELAPSLHDISQPHASASQDRASVGQLDQLPKTLIGKERDLLTGRKNSTPQGPPAVSAFVTRDFHQPVEASTEHHRGANIPLGQPSPKTTAELATVIENPSFDYPYKKLEPAGKNAHGSAAGEVAASPMKSDRPTQAARPSFAEQKLAPVQGSTFKELDETKGALKFHLDAAVDAAMASRDGLNLQEILNDHMKRALLETDPHIRSHKLEDCVRNAAFVLEETKARFCETSHALLYTQMERESLDRKIEFAQLDFIEERGKRKQAQVSLAIAVDKAEKTRLENYQLKRELIFLRAELDSKTAR</sequence>
<accession>A0A8H3G2Q1</accession>
<proteinExistence type="predicted"/>
<feature type="region of interest" description="Disordered" evidence="1">
    <location>
        <begin position="197"/>
        <end position="236"/>
    </location>
</feature>
<name>A0A8H3G2Q1_9LECA</name>
<dbReference type="AlphaFoldDB" id="A0A8H3G2Q1"/>
<dbReference type="Proteomes" id="UP000664521">
    <property type="component" value="Unassembled WGS sequence"/>
</dbReference>
<evidence type="ECO:0000313" key="3">
    <source>
        <dbReference type="Proteomes" id="UP000664521"/>
    </source>
</evidence>
<reference evidence="2" key="1">
    <citation type="submission" date="2021-03" db="EMBL/GenBank/DDBJ databases">
        <authorList>
            <person name="Tagirdzhanova G."/>
        </authorList>
    </citation>
    <scope>NUCLEOTIDE SEQUENCE</scope>
</reference>
<evidence type="ECO:0000256" key="1">
    <source>
        <dbReference type="SAM" id="MobiDB-lite"/>
    </source>
</evidence>
<protein>
    <submittedName>
        <fullName evidence="2">Uncharacterized protein</fullName>
    </submittedName>
</protein>
<evidence type="ECO:0000313" key="2">
    <source>
        <dbReference type="EMBL" id="CAF9934680.1"/>
    </source>
</evidence>
<comment type="caution">
    <text evidence="2">The sequence shown here is derived from an EMBL/GenBank/DDBJ whole genome shotgun (WGS) entry which is preliminary data.</text>
</comment>
<organism evidence="2 3">
    <name type="scientific">Heterodermia speciosa</name>
    <dbReference type="NCBI Taxonomy" id="116794"/>
    <lineage>
        <taxon>Eukaryota</taxon>
        <taxon>Fungi</taxon>
        <taxon>Dikarya</taxon>
        <taxon>Ascomycota</taxon>
        <taxon>Pezizomycotina</taxon>
        <taxon>Lecanoromycetes</taxon>
        <taxon>OSLEUM clade</taxon>
        <taxon>Lecanoromycetidae</taxon>
        <taxon>Caliciales</taxon>
        <taxon>Physciaceae</taxon>
        <taxon>Heterodermia</taxon>
    </lineage>
</organism>
<gene>
    <name evidence="2" type="ORF">HETSPECPRED_009316</name>
</gene>